<gene>
    <name evidence="1" type="ORF">FHX73_113816</name>
</gene>
<organism evidence="1 2">
    <name type="scientific">Kitasatospora viridis</name>
    <dbReference type="NCBI Taxonomy" id="281105"/>
    <lineage>
        <taxon>Bacteria</taxon>
        <taxon>Bacillati</taxon>
        <taxon>Actinomycetota</taxon>
        <taxon>Actinomycetes</taxon>
        <taxon>Kitasatosporales</taxon>
        <taxon>Streptomycetaceae</taxon>
        <taxon>Kitasatospora</taxon>
    </lineage>
</organism>
<dbReference type="Proteomes" id="UP000317940">
    <property type="component" value="Unassembled WGS sequence"/>
</dbReference>
<name>A0A561UKT8_9ACTN</name>
<dbReference type="OrthoDB" id="9875806at2"/>
<reference evidence="1 2" key="1">
    <citation type="submission" date="2019-06" db="EMBL/GenBank/DDBJ databases">
        <title>Sequencing the genomes of 1000 actinobacteria strains.</title>
        <authorList>
            <person name="Klenk H.-P."/>
        </authorList>
    </citation>
    <scope>NUCLEOTIDE SEQUENCE [LARGE SCALE GENOMIC DNA]</scope>
    <source>
        <strain evidence="1 2">DSM 44826</strain>
    </source>
</reference>
<sequence length="117" mass="12851">MKPTPHRPQHGPVIALTQLITEYPELPPLQWHLTTSGQLGADRHRIVPNDGPADVRAVLAAYAAVLGADPTEPFLYMHDGRMIVSQHIRTTWRDVPLNIATYATLAEYPELAPAVAA</sequence>
<protein>
    <submittedName>
        <fullName evidence="1">Uncharacterized protein</fullName>
    </submittedName>
</protein>
<evidence type="ECO:0000313" key="2">
    <source>
        <dbReference type="Proteomes" id="UP000317940"/>
    </source>
</evidence>
<comment type="caution">
    <text evidence="1">The sequence shown here is derived from an EMBL/GenBank/DDBJ whole genome shotgun (WGS) entry which is preliminary data.</text>
</comment>
<dbReference type="AlphaFoldDB" id="A0A561UKT8"/>
<dbReference type="RefSeq" id="WP_145906129.1">
    <property type="nucleotide sequence ID" value="NZ_BAAAMZ010000021.1"/>
</dbReference>
<proteinExistence type="predicted"/>
<dbReference type="EMBL" id="VIWT01000001">
    <property type="protein sequence ID" value="TWF99956.1"/>
    <property type="molecule type" value="Genomic_DNA"/>
</dbReference>
<evidence type="ECO:0000313" key="1">
    <source>
        <dbReference type="EMBL" id="TWF99956.1"/>
    </source>
</evidence>
<accession>A0A561UKT8</accession>
<keyword evidence="2" id="KW-1185">Reference proteome</keyword>